<dbReference type="EMBL" id="JACGWK010001685">
    <property type="protein sequence ID" value="KAL0283938.1"/>
    <property type="molecule type" value="Genomic_DNA"/>
</dbReference>
<dbReference type="PANTHER" id="PTHR33116">
    <property type="entry name" value="REVERSE TRANSCRIPTASE ZINC-BINDING DOMAIN-CONTAINING PROTEIN-RELATED-RELATED"/>
    <property type="match status" value="1"/>
</dbReference>
<evidence type="ECO:0000259" key="2">
    <source>
        <dbReference type="Pfam" id="PF13966"/>
    </source>
</evidence>
<feature type="domain" description="RNase H type-1" evidence="1">
    <location>
        <begin position="437"/>
        <end position="507"/>
    </location>
</feature>
<evidence type="ECO:0000259" key="1">
    <source>
        <dbReference type="Pfam" id="PF13456"/>
    </source>
</evidence>
<accession>A0AAW2IQW7</accession>
<dbReference type="Pfam" id="PF13966">
    <property type="entry name" value="zf-RVT"/>
    <property type="match status" value="1"/>
</dbReference>
<reference evidence="3" key="1">
    <citation type="submission" date="2020-06" db="EMBL/GenBank/DDBJ databases">
        <authorList>
            <person name="Li T."/>
            <person name="Hu X."/>
            <person name="Zhang T."/>
            <person name="Song X."/>
            <person name="Zhang H."/>
            <person name="Dai N."/>
            <person name="Sheng W."/>
            <person name="Hou X."/>
            <person name="Wei L."/>
        </authorList>
    </citation>
    <scope>NUCLEOTIDE SEQUENCE</scope>
    <source>
        <strain evidence="3">G01</strain>
        <tissue evidence="3">Leaf</tissue>
    </source>
</reference>
<evidence type="ECO:0000313" key="3">
    <source>
        <dbReference type="EMBL" id="KAL0283938.1"/>
    </source>
</evidence>
<organism evidence="3">
    <name type="scientific">Sesamum angustifolium</name>
    <dbReference type="NCBI Taxonomy" id="2727405"/>
    <lineage>
        <taxon>Eukaryota</taxon>
        <taxon>Viridiplantae</taxon>
        <taxon>Streptophyta</taxon>
        <taxon>Embryophyta</taxon>
        <taxon>Tracheophyta</taxon>
        <taxon>Spermatophyta</taxon>
        <taxon>Magnoliopsida</taxon>
        <taxon>eudicotyledons</taxon>
        <taxon>Gunneridae</taxon>
        <taxon>Pentapetalae</taxon>
        <taxon>asterids</taxon>
        <taxon>lamiids</taxon>
        <taxon>Lamiales</taxon>
        <taxon>Pedaliaceae</taxon>
        <taxon>Sesamum</taxon>
    </lineage>
</organism>
<proteinExistence type="predicted"/>
<dbReference type="Pfam" id="PF13456">
    <property type="entry name" value="RVT_3"/>
    <property type="match status" value="1"/>
</dbReference>
<dbReference type="GO" id="GO:0004523">
    <property type="term" value="F:RNA-DNA hybrid ribonuclease activity"/>
    <property type="evidence" value="ECO:0007669"/>
    <property type="project" value="InterPro"/>
</dbReference>
<dbReference type="AlphaFoldDB" id="A0AAW2IQW7"/>
<sequence length="534" mass="61080">MVLSKNSTDTLKDTLPTLLGLQREDQQERYLGLPSVVGRSKKGVFSYIRDRVWQRIKGWWERNLSQAGKATMIQSVLQAIPTFAMRSVMEDLVFRPLKAFNLAMLAKQLWRLLMKPQCLLSQVLKARYYPSSSPLEAKVRYRPSLTWRSIISYKEIIAAGSRWSVGSGSSIKIWKDTWLPRPVTFKPITPPPEDHDQNVVAAMIDPETKEWDRQIIENIFNPEDQELILKIPLGRESLPDTRCWHFTQNGLFTVRSAYFLAVKSLNSQSSSTRSNDPLNARWKTIWNVKLPPKVRLFVWKLASDALPTDRRGLADLPWTAISAWRGDTLEWITNVSSFLTVHDFEKFLVNCWFIWWNRNRSNMENIFSTPYQTVTMANSFMTTYREANVPHSLQHVHHKNTLSKWSPPVTDTIKINFDGAVLEKGSEVALAAQEVVDLAIHHGWSRVLIEGDCLSHINKLNSSDSDQSYTRPLVQDIKLATSFSSALSFAHLVRNDNTIAHKLATRAGASLYSCRCFSPAEADLFGLLEADFYF</sequence>
<reference evidence="3" key="2">
    <citation type="journal article" date="2024" name="Plant">
        <title>Genomic evolution and insights into agronomic trait innovations of Sesamum species.</title>
        <authorList>
            <person name="Miao H."/>
            <person name="Wang L."/>
            <person name="Qu L."/>
            <person name="Liu H."/>
            <person name="Sun Y."/>
            <person name="Le M."/>
            <person name="Wang Q."/>
            <person name="Wei S."/>
            <person name="Zheng Y."/>
            <person name="Lin W."/>
            <person name="Duan Y."/>
            <person name="Cao H."/>
            <person name="Xiong S."/>
            <person name="Wang X."/>
            <person name="Wei L."/>
            <person name="Li C."/>
            <person name="Ma Q."/>
            <person name="Ju M."/>
            <person name="Zhao R."/>
            <person name="Li G."/>
            <person name="Mu C."/>
            <person name="Tian Q."/>
            <person name="Mei H."/>
            <person name="Zhang T."/>
            <person name="Gao T."/>
            <person name="Zhang H."/>
        </authorList>
    </citation>
    <scope>NUCLEOTIDE SEQUENCE</scope>
    <source>
        <strain evidence="3">G01</strain>
    </source>
</reference>
<dbReference type="GO" id="GO:0003676">
    <property type="term" value="F:nucleic acid binding"/>
    <property type="evidence" value="ECO:0007669"/>
    <property type="project" value="InterPro"/>
</dbReference>
<evidence type="ECO:0008006" key="4">
    <source>
        <dbReference type="Google" id="ProtNLM"/>
    </source>
</evidence>
<dbReference type="PANTHER" id="PTHR33116:SF86">
    <property type="entry name" value="REVERSE TRANSCRIPTASE DOMAIN-CONTAINING PROTEIN"/>
    <property type="match status" value="1"/>
</dbReference>
<dbReference type="InterPro" id="IPR002156">
    <property type="entry name" value="RNaseH_domain"/>
</dbReference>
<protein>
    <recommendedName>
        <fullName evidence="4">RNase H type-1 domain-containing protein</fullName>
    </recommendedName>
</protein>
<dbReference type="InterPro" id="IPR026960">
    <property type="entry name" value="RVT-Znf"/>
</dbReference>
<feature type="domain" description="Reverse transcriptase zinc-binding" evidence="2">
    <location>
        <begin position="253"/>
        <end position="311"/>
    </location>
</feature>
<name>A0AAW2IQW7_9LAMI</name>
<comment type="caution">
    <text evidence="3">The sequence shown here is derived from an EMBL/GenBank/DDBJ whole genome shotgun (WGS) entry which is preliminary data.</text>
</comment>
<gene>
    <name evidence="3" type="ORF">Sangu_2475900</name>
</gene>